<proteinExistence type="inferred from homology"/>
<dbReference type="InterPro" id="IPR043129">
    <property type="entry name" value="ATPase_NBD"/>
</dbReference>
<dbReference type="InterPro" id="IPR000600">
    <property type="entry name" value="ROK"/>
</dbReference>
<dbReference type="EMBL" id="NWBP01000020">
    <property type="protein sequence ID" value="PCC82981.1"/>
    <property type="molecule type" value="Genomic_DNA"/>
</dbReference>
<protein>
    <submittedName>
        <fullName evidence="2">Crp/Fnr family transcriptional regulator</fullName>
    </submittedName>
</protein>
<organism evidence="2 3">
    <name type="scientific">Corynebacterium accolens</name>
    <dbReference type="NCBI Taxonomy" id="38284"/>
    <lineage>
        <taxon>Bacteria</taxon>
        <taxon>Bacillati</taxon>
        <taxon>Actinomycetota</taxon>
        <taxon>Actinomycetes</taxon>
        <taxon>Mycobacteriales</taxon>
        <taxon>Corynebacteriaceae</taxon>
        <taxon>Corynebacterium</taxon>
    </lineage>
</organism>
<dbReference type="Gene3D" id="3.30.420.40">
    <property type="match status" value="1"/>
</dbReference>
<sequence>MLKPGPVFTRPRTPAAKCLHLVRLSPIITRSELVEATGLSQPTITRATAALLQAGLIQERNDLTRSRGRGRPTVPLEVAENDWILAGIAVGTSQTHIGFYDTLGRTIREDDVPTPVAQLSEEDFIEHIMAGVHRLSAGLDRKLVSAGITTSGTVDAAGRVTAANLGWVDVDIAERLRYQFSVPVVVSSAVPAILGSETQAAELGNTDPVLVLFADDSIGAALSTGDEVSQIIPLPSIAEVPHPEETLTTAAVQKKLDSVDTSAHREILDERARHLGLVAAQLIKEHEPTTVVLAGGAFLDDPAAPKHFAAVVREKAGKSAQLRLIPSHQEIVGAITRAIALDPLLRVPLELKA</sequence>
<accession>A0A2A4AKH9</accession>
<dbReference type="PANTHER" id="PTHR18964">
    <property type="entry name" value="ROK (REPRESSOR, ORF, KINASE) FAMILY"/>
    <property type="match status" value="1"/>
</dbReference>
<reference evidence="2 3" key="1">
    <citation type="submission" date="2017-09" db="EMBL/GenBank/DDBJ databases">
        <title>Draft Genome Sequence of Corynebacterium accolens AH4003.</title>
        <authorList>
            <person name="Chen Y."/>
            <person name="Oosthuysen W.F."/>
            <person name="Kelley S."/>
            <person name="Horswill A."/>
        </authorList>
    </citation>
    <scope>NUCLEOTIDE SEQUENCE [LARGE SCALE GENOMIC DNA]</scope>
    <source>
        <strain evidence="2 3">AH4003</strain>
    </source>
</reference>
<dbReference type="Gene3D" id="1.10.10.10">
    <property type="entry name" value="Winged helix-like DNA-binding domain superfamily/Winged helix DNA-binding domain"/>
    <property type="match status" value="1"/>
</dbReference>
<dbReference type="SUPFAM" id="SSF46785">
    <property type="entry name" value="Winged helix' DNA-binding domain"/>
    <property type="match status" value="1"/>
</dbReference>
<dbReference type="Proteomes" id="UP000218690">
    <property type="component" value="Unassembled WGS sequence"/>
</dbReference>
<evidence type="ECO:0000313" key="3">
    <source>
        <dbReference type="Proteomes" id="UP000218690"/>
    </source>
</evidence>
<name>A0A2A4AKH9_9CORY</name>
<dbReference type="PANTHER" id="PTHR18964:SF149">
    <property type="entry name" value="BIFUNCTIONAL UDP-N-ACETYLGLUCOSAMINE 2-EPIMERASE_N-ACETYLMANNOSAMINE KINASE"/>
    <property type="match status" value="1"/>
</dbReference>
<evidence type="ECO:0000256" key="1">
    <source>
        <dbReference type="ARBA" id="ARBA00006479"/>
    </source>
</evidence>
<dbReference type="InterPro" id="IPR036388">
    <property type="entry name" value="WH-like_DNA-bd_sf"/>
</dbReference>
<comment type="similarity">
    <text evidence="1">Belongs to the ROK (NagC/XylR) family.</text>
</comment>
<dbReference type="Pfam" id="PF00480">
    <property type="entry name" value="ROK"/>
    <property type="match status" value="1"/>
</dbReference>
<gene>
    <name evidence="2" type="ORF">COM45_05710</name>
</gene>
<dbReference type="AlphaFoldDB" id="A0A2A4AKH9"/>
<dbReference type="SUPFAM" id="SSF53067">
    <property type="entry name" value="Actin-like ATPase domain"/>
    <property type="match status" value="1"/>
</dbReference>
<evidence type="ECO:0000313" key="2">
    <source>
        <dbReference type="EMBL" id="PCC82981.1"/>
    </source>
</evidence>
<comment type="caution">
    <text evidence="2">The sequence shown here is derived from an EMBL/GenBank/DDBJ whole genome shotgun (WGS) entry which is preliminary data.</text>
</comment>
<dbReference type="InterPro" id="IPR036390">
    <property type="entry name" value="WH_DNA-bd_sf"/>
</dbReference>